<dbReference type="InterPro" id="IPR015797">
    <property type="entry name" value="NUDIX_hydrolase-like_dom_sf"/>
</dbReference>
<dbReference type="GO" id="GO:0006754">
    <property type="term" value="P:ATP biosynthetic process"/>
    <property type="evidence" value="ECO:0007669"/>
    <property type="project" value="TreeGrafter"/>
</dbReference>
<dbReference type="GO" id="GO:0004081">
    <property type="term" value="F:bis(5'-nucleosyl)-tetraphosphatase (asymmetrical) activity"/>
    <property type="evidence" value="ECO:0007669"/>
    <property type="project" value="TreeGrafter"/>
</dbReference>
<sequence length="148" mass="16457">RRSVASFGVVPLRLVDGRWQAFLVRHHAGHWGFPKGRPEGVEAPRATAERELREEAGLAVVAFLPLEPISESYAYTRRGTRWDKTVTFYFATVTGKPALQAEEIAEGTWAGLEALDGYAKWDEDRERYRRVREAVAGLGEGCPQGSGV</sequence>
<accession>A0A8S1JHZ4</accession>
<reference evidence="3" key="1">
    <citation type="submission" date="2020-12" db="EMBL/GenBank/DDBJ databases">
        <authorList>
            <person name="Iha C."/>
        </authorList>
    </citation>
    <scope>NUCLEOTIDE SEQUENCE</scope>
</reference>
<evidence type="ECO:0000256" key="1">
    <source>
        <dbReference type="ARBA" id="ARBA00022801"/>
    </source>
</evidence>
<feature type="non-terminal residue" evidence="3">
    <location>
        <position position="148"/>
    </location>
</feature>
<comment type="caution">
    <text evidence="3">The sequence shown here is derived from an EMBL/GenBank/DDBJ whole genome shotgun (WGS) entry which is preliminary data.</text>
</comment>
<dbReference type="PROSITE" id="PS51462">
    <property type="entry name" value="NUDIX"/>
    <property type="match status" value="1"/>
</dbReference>
<dbReference type="InterPro" id="IPR051325">
    <property type="entry name" value="Nudix_hydrolase_domain"/>
</dbReference>
<dbReference type="PANTHER" id="PTHR21340">
    <property type="entry name" value="DIADENOSINE 5,5-P1,P4-TETRAPHOSPHATE PYROPHOSPHOHYDROLASE MUTT"/>
    <property type="match status" value="1"/>
</dbReference>
<keyword evidence="4" id="KW-1185">Reference proteome</keyword>
<protein>
    <recommendedName>
        <fullName evidence="2">Nudix hydrolase domain-containing protein</fullName>
    </recommendedName>
</protein>
<evidence type="ECO:0000313" key="3">
    <source>
        <dbReference type="EMBL" id="CAD7704424.1"/>
    </source>
</evidence>
<feature type="domain" description="Nudix hydrolase" evidence="2">
    <location>
        <begin position="1"/>
        <end position="133"/>
    </location>
</feature>
<dbReference type="AlphaFoldDB" id="A0A8S1JHZ4"/>
<dbReference type="Gene3D" id="3.90.79.10">
    <property type="entry name" value="Nucleoside Triphosphate Pyrophosphohydrolase"/>
    <property type="match status" value="1"/>
</dbReference>
<gene>
    <name evidence="3" type="ORF">OSTQU699_LOCUS9779</name>
</gene>
<evidence type="ECO:0000259" key="2">
    <source>
        <dbReference type="PROSITE" id="PS51462"/>
    </source>
</evidence>
<dbReference type="PROSITE" id="PS00893">
    <property type="entry name" value="NUDIX_BOX"/>
    <property type="match status" value="1"/>
</dbReference>
<keyword evidence="1" id="KW-0378">Hydrolase</keyword>
<dbReference type="GO" id="GO:0006167">
    <property type="term" value="P:AMP biosynthetic process"/>
    <property type="evidence" value="ECO:0007669"/>
    <property type="project" value="TreeGrafter"/>
</dbReference>
<organism evidence="3 4">
    <name type="scientific">Ostreobium quekettii</name>
    <dbReference type="NCBI Taxonomy" id="121088"/>
    <lineage>
        <taxon>Eukaryota</taxon>
        <taxon>Viridiplantae</taxon>
        <taxon>Chlorophyta</taxon>
        <taxon>core chlorophytes</taxon>
        <taxon>Ulvophyceae</taxon>
        <taxon>TCBD clade</taxon>
        <taxon>Bryopsidales</taxon>
        <taxon>Ostreobineae</taxon>
        <taxon>Ostreobiaceae</taxon>
        <taxon>Ostreobium</taxon>
    </lineage>
</organism>
<dbReference type="InterPro" id="IPR020084">
    <property type="entry name" value="NUDIX_hydrolase_CS"/>
</dbReference>
<dbReference type="Proteomes" id="UP000708148">
    <property type="component" value="Unassembled WGS sequence"/>
</dbReference>
<dbReference type="Pfam" id="PF00293">
    <property type="entry name" value="NUDIX"/>
    <property type="match status" value="1"/>
</dbReference>
<evidence type="ECO:0000313" key="4">
    <source>
        <dbReference type="Proteomes" id="UP000708148"/>
    </source>
</evidence>
<dbReference type="EMBL" id="CAJHUC010002817">
    <property type="protein sequence ID" value="CAD7704424.1"/>
    <property type="molecule type" value="Genomic_DNA"/>
</dbReference>
<dbReference type="InterPro" id="IPR000086">
    <property type="entry name" value="NUDIX_hydrolase_dom"/>
</dbReference>
<dbReference type="PANTHER" id="PTHR21340:SF0">
    <property type="entry name" value="BIS(5'-NUCLEOSYL)-TETRAPHOSPHATASE [ASYMMETRICAL]"/>
    <property type="match status" value="1"/>
</dbReference>
<dbReference type="SUPFAM" id="SSF55811">
    <property type="entry name" value="Nudix"/>
    <property type="match status" value="1"/>
</dbReference>
<proteinExistence type="predicted"/>
<name>A0A8S1JHZ4_9CHLO</name>